<comment type="caution">
    <text evidence="7">The sequence shown here is derived from an EMBL/GenBank/DDBJ whole genome shotgun (WGS) entry which is preliminary data.</text>
</comment>
<dbReference type="Proteomes" id="UP000433883">
    <property type="component" value="Unassembled WGS sequence"/>
</dbReference>
<feature type="region of interest" description="Disordered" evidence="6">
    <location>
        <begin position="146"/>
        <end position="170"/>
    </location>
</feature>
<dbReference type="InterPro" id="IPR001525">
    <property type="entry name" value="C5_MeTfrase"/>
</dbReference>
<feature type="region of interest" description="Disordered" evidence="6">
    <location>
        <begin position="256"/>
        <end position="293"/>
    </location>
</feature>
<dbReference type="PANTHER" id="PTHR10629:SF52">
    <property type="entry name" value="DNA (CYTOSINE-5)-METHYLTRANSFERASE 1"/>
    <property type="match status" value="1"/>
</dbReference>
<feature type="compositionally biased region" description="Polar residues" evidence="6">
    <location>
        <begin position="878"/>
        <end position="895"/>
    </location>
</feature>
<keyword evidence="2 5" id="KW-0489">Methyltransferase</keyword>
<dbReference type="GO" id="GO:0003677">
    <property type="term" value="F:DNA binding"/>
    <property type="evidence" value="ECO:0007669"/>
    <property type="project" value="TreeGrafter"/>
</dbReference>
<feature type="region of interest" description="Disordered" evidence="6">
    <location>
        <begin position="78"/>
        <end position="108"/>
    </location>
</feature>
<dbReference type="InterPro" id="IPR029063">
    <property type="entry name" value="SAM-dependent_MTases_sf"/>
</dbReference>
<dbReference type="EC" id="2.1.1.37" evidence="1"/>
<feature type="compositionally biased region" description="Polar residues" evidence="6">
    <location>
        <begin position="840"/>
        <end position="855"/>
    </location>
</feature>
<gene>
    <name evidence="7" type="ORF">BLS_008932</name>
</gene>
<proteinExistence type="inferred from homology"/>
<feature type="compositionally biased region" description="Polar residues" evidence="6">
    <location>
        <begin position="260"/>
        <end position="269"/>
    </location>
</feature>
<dbReference type="SUPFAM" id="SSF53335">
    <property type="entry name" value="S-adenosyl-L-methionine-dependent methyltransferases"/>
    <property type="match status" value="1"/>
</dbReference>
<evidence type="ECO:0000256" key="3">
    <source>
        <dbReference type="ARBA" id="ARBA00022679"/>
    </source>
</evidence>
<dbReference type="GO" id="GO:0032259">
    <property type="term" value="P:methylation"/>
    <property type="evidence" value="ECO:0007669"/>
    <property type="project" value="UniProtKB-KW"/>
</dbReference>
<evidence type="ECO:0000256" key="5">
    <source>
        <dbReference type="PROSITE-ProRule" id="PRU01016"/>
    </source>
</evidence>
<keyword evidence="4 5" id="KW-0949">S-adenosyl-L-methionine</keyword>
<feature type="region of interest" description="Disordered" evidence="6">
    <location>
        <begin position="805"/>
        <end position="895"/>
    </location>
</feature>
<dbReference type="AlphaFoldDB" id="A0A8H3U631"/>
<feature type="compositionally biased region" description="Polar residues" evidence="6">
    <location>
        <begin position="47"/>
        <end position="58"/>
    </location>
</feature>
<protein>
    <recommendedName>
        <fullName evidence="1">DNA (cytosine-5-)-methyltransferase</fullName>
        <ecNumber evidence="1">2.1.1.37</ecNumber>
    </recommendedName>
</protein>
<keyword evidence="3 5" id="KW-0808">Transferase</keyword>
<dbReference type="GO" id="GO:0003886">
    <property type="term" value="F:DNA (cytosine-5-)-methyltransferase activity"/>
    <property type="evidence" value="ECO:0007669"/>
    <property type="project" value="UniProtKB-EC"/>
</dbReference>
<dbReference type="GO" id="GO:0005634">
    <property type="term" value="C:nucleus"/>
    <property type="evidence" value="ECO:0007669"/>
    <property type="project" value="TreeGrafter"/>
</dbReference>
<evidence type="ECO:0000313" key="7">
    <source>
        <dbReference type="EMBL" id="KAE9963756.1"/>
    </source>
</evidence>
<comment type="similarity">
    <text evidence="5">Belongs to the class I-like SAM-binding methyltransferase superfamily. C5-methyltransferase family.</text>
</comment>
<feature type="active site" evidence="5">
    <location>
        <position position="577"/>
    </location>
</feature>
<evidence type="ECO:0000256" key="1">
    <source>
        <dbReference type="ARBA" id="ARBA00011975"/>
    </source>
</evidence>
<feature type="compositionally biased region" description="Basic residues" evidence="6">
    <location>
        <begin position="84"/>
        <end position="95"/>
    </location>
</feature>
<feature type="compositionally biased region" description="Acidic residues" evidence="6">
    <location>
        <begin position="26"/>
        <end position="36"/>
    </location>
</feature>
<feature type="region of interest" description="Disordered" evidence="6">
    <location>
        <begin position="1"/>
        <end position="63"/>
    </location>
</feature>
<dbReference type="Pfam" id="PF00145">
    <property type="entry name" value="DNA_methylase"/>
    <property type="match status" value="1"/>
</dbReference>
<dbReference type="Gene3D" id="3.40.50.150">
    <property type="entry name" value="Vaccinia Virus protein VP39"/>
    <property type="match status" value="1"/>
</dbReference>
<evidence type="ECO:0000256" key="2">
    <source>
        <dbReference type="ARBA" id="ARBA00022603"/>
    </source>
</evidence>
<dbReference type="PANTHER" id="PTHR10629">
    <property type="entry name" value="CYTOSINE-SPECIFIC METHYLTRANSFERASE"/>
    <property type="match status" value="1"/>
</dbReference>
<dbReference type="GO" id="GO:0044027">
    <property type="term" value="P:negative regulation of gene expression via chromosomal CpG island methylation"/>
    <property type="evidence" value="ECO:0007669"/>
    <property type="project" value="TreeGrafter"/>
</dbReference>
<sequence length="895" mass="99531">MPTRYDPDSEDFSSWEDDYPAPASDTSEDSTDDSDLESTRTEDLSESEGSIQSPSGSDSDVDIEEIRAELLHLRFPFQDDRITRARTKTREHRPKPIPQAQNERSRNVVDLRSLSPANAIEIHSDSDSGRSRSRFQVQKSKLPVSLGAERAARTKQRQRQRVVFSSDKESELGDAQPLMVKAPQSHKDSHTYLRPGPGAQKRAGQAVVIDISSDNSSEGDTEADKAVAQKEVFSTPHFSSEQDIWVVPESPMVTEKTRQNRLGSINGNRAGQKKHHRPRYPPPSTLSKPSHARDIDSEEFDLASTTTHDSPHLATFIPNNQFKNLNHYSINNEELKAGMDVERKGRAANGERSMFKVFRLLKHKDNKVVYVEGRRFVVTSTLPQIEGSRLGLANEVTAVIVENQDDGTSTYCLERFPVQEVLCTRKVNLLSPSISNFAYQIPIYAPESFFCKSVMFLRYRNREEWQSSLTKISGALRPLKPDEVDNVAAMGSGILRMKPATPYAFIDICCSIGGASEAAELAGLKVVDGVEIDPLRGMCYKANFPTARIHIEDIFKPSSKFKLASLIAAILHISMPCKYWSAAHTTAGKDDEKNRALLHEIPNLIKRIRPRQVTIEQVPGLVSITKHQGDFNKFVFAILALGYSVAWKLISFEKHGGNAKRQRLILLASAPGEALPPWPEASHGPGLQPFVTAKKALRGLELPDASEIDMKNPGGRTVLCDSNKLLALTVVRKRHPIQKRDGEEYKVLHWSGRPFLYQELARFQNLRQDRLWTGKPAECAEMIGDAVPPLPYSAVLKAVAKTLHETDDGNGPVSRSHYDEPYAFMPSQGPRPSAHGPEKSNLQENTSGSTESRPANVSRKRTAPTTPGDDSPVKKRSTGPSSWIASRVSSTWSKQ</sequence>
<organism evidence="7 8">
    <name type="scientific">Venturia inaequalis</name>
    <name type="common">Apple scab fungus</name>
    <dbReference type="NCBI Taxonomy" id="5025"/>
    <lineage>
        <taxon>Eukaryota</taxon>
        <taxon>Fungi</taxon>
        <taxon>Dikarya</taxon>
        <taxon>Ascomycota</taxon>
        <taxon>Pezizomycotina</taxon>
        <taxon>Dothideomycetes</taxon>
        <taxon>Pleosporomycetidae</taxon>
        <taxon>Venturiales</taxon>
        <taxon>Venturiaceae</taxon>
        <taxon>Venturia</taxon>
    </lineage>
</organism>
<evidence type="ECO:0000313" key="8">
    <source>
        <dbReference type="Proteomes" id="UP000433883"/>
    </source>
</evidence>
<name>A0A8H3U631_VENIN</name>
<accession>A0A8H3U631</accession>
<evidence type="ECO:0000256" key="6">
    <source>
        <dbReference type="SAM" id="MobiDB-lite"/>
    </source>
</evidence>
<evidence type="ECO:0000256" key="4">
    <source>
        <dbReference type="ARBA" id="ARBA00022691"/>
    </source>
</evidence>
<feature type="compositionally biased region" description="Acidic residues" evidence="6">
    <location>
        <begin position="8"/>
        <end position="19"/>
    </location>
</feature>
<dbReference type="PROSITE" id="PS51679">
    <property type="entry name" value="SAM_MT_C5"/>
    <property type="match status" value="1"/>
</dbReference>
<dbReference type="InterPro" id="IPR050390">
    <property type="entry name" value="C5-Methyltransferase"/>
</dbReference>
<reference evidence="7 8" key="1">
    <citation type="submission" date="2019-11" db="EMBL/GenBank/DDBJ databases">
        <title>Venturia inaequalis Genome Resource.</title>
        <authorList>
            <person name="Lichtner F.J."/>
        </authorList>
    </citation>
    <scope>NUCLEOTIDE SEQUENCE [LARGE SCALE GENOMIC DNA]</scope>
    <source>
        <strain evidence="7">Bline_iso_100314</strain>
    </source>
</reference>
<dbReference type="EMBL" id="WNWQ01000788">
    <property type="protein sequence ID" value="KAE9963756.1"/>
    <property type="molecule type" value="Genomic_DNA"/>
</dbReference>